<proteinExistence type="predicted"/>
<sequence length="533" mass="58849">MKGRGKREIPEKTYRLAASSGTIPGANPPRIEPGLVWEGRGSLTTSRPRPPGGELRNGRLRGTKLRSPTLGRFVAGKRASEKMWMALDIEILRADEGEDVSMEQRHAGMKGAGETGDPRENPLTNGIVRHDSHMRKFGVARLGIEPGSHWWEASRLIARPPWSLFVASTIVTNDVVRLLASHQGKPDSIPGGITPRFPHVGIVPDDAAGRRVFSRISRFPPPLRSGTAPYLPRFTRVGSQDLDVKSRLNLSSTLQVEIAVLCDLCDRPAPRGQHEECEVNPPTNGIVRHDSHMGKYGMTRQGIEPRSPWWEASSLTTQPPWPLVESGVLGRKLCESIARTISTQLGKNADELSKPCSSTIAEDFRSGQVQKYMTFHREVIELGDFMVMSLPGNQLLQAAVTSVVWSGANITVSNMRSRGRRYHGETNRTVSLLASDQGELGSILGRIPPRIFTSGNHTGQCHWSAGFLGDVPFSPSLTIRRCFILASFHSRRFAQDLVVKSRSNDSTQVALHWVDGRIEMKVTKTVANDDNYM</sequence>
<feature type="compositionally biased region" description="Basic and acidic residues" evidence="1">
    <location>
        <begin position="1"/>
        <end position="14"/>
    </location>
</feature>
<organism evidence="2 3">
    <name type="scientific">Dryococelus australis</name>
    <dbReference type="NCBI Taxonomy" id="614101"/>
    <lineage>
        <taxon>Eukaryota</taxon>
        <taxon>Metazoa</taxon>
        <taxon>Ecdysozoa</taxon>
        <taxon>Arthropoda</taxon>
        <taxon>Hexapoda</taxon>
        <taxon>Insecta</taxon>
        <taxon>Pterygota</taxon>
        <taxon>Neoptera</taxon>
        <taxon>Polyneoptera</taxon>
        <taxon>Phasmatodea</taxon>
        <taxon>Verophasmatodea</taxon>
        <taxon>Anareolatae</taxon>
        <taxon>Phasmatidae</taxon>
        <taxon>Eurycanthinae</taxon>
        <taxon>Dryococelus</taxon>
    </lineage>
</organism>
<feature type="region of interest" description="Disordered" evidence="1">
    <location>
        <begin position="1"/>
        <end position="61"/>
    </location>
</feature>
<reference evidence="2 3" key="1">
    <citation type="submission" date="2023-02" db="EMBL/GenBank/DDBJ databases">
        <title>LHISI_Scaffold_Assembly.</title>
        <authorList>
            <person name="Stuart O.P."/>
            <person name="Cleave R."/>
            <person name="Magrath M.J.L."/>
            <person name="Mikheyev A.S."/>
        </authorList>
    </citation>
    <scope>NUCLEOTIDE SEQUENCE [LARGE SCALE GENOMIC DNA]</scope>
    <source>
        <strain evidence="2">Daus_M_001</strain>
        <tissue evidence="2">Leg muscle</tissue>
    </source>
</reference>
<dbReference type="EMBL" id="JARBHB010000010">
    <property type="protein sequence ID" value="KAJ8874131.1"/>
    <property type="molecule type" value="Genomic_DNA"/>
</dbReference>
<keyword evidence="3" id="KW-1185">Reference proteome</keyword>
<gene>
    <name evidence="2" type="ORF">PR048_024973</name>
</gene>
<dbReference type="Proteomes" id="UP001159363">
    <property type="component" value="Chromosome 9"/>
</dbReference>
<protein>
    <submittedName>
        <fullName evidence="2">Uncharacterized protein</fullName>
    </submittedName>
</protein>
<evidence type="ECO:0000256" key="1">
    <source>
        <dbReference type="SAM" id="MobiDB-lite"/>
    </source>
</evidence>
<evidence type="ECO:0000313" key="3">
    <source>
        <dbReference type="Proteomes" id="UP001159363"/>
    </source>
</evidence>
<accession>A0ABQ9GQ56</accession>
<comment type="caution">
    <text evidence="2">The sequence shown here is derived from an EMBL/GenBank/DDBJ whole genome shotgun (WGS) entry which is preliminary data.</text>
</comment>
<evidence type="ECO:0000313" key="2">
    <source>
        <dbReference type="EMBL" id="KAJ8874131.1"/>
    </source>
</evidence>
<name>A0ABQ9GQ56_9NEOP</name>